<dbReference type="InterPro" id="IPR003593">
    <property type="entry name" value="AAA+_ATPase"/>
</dbReference>
<keyword evidence="5" id="KW-0067">ATP-binding</keyword>
<keyword evidence="6" id="KW-0046">Antibiotic resistance</keyword>
<dbReference type="OrthoDB" id="9804819at2"/>
<protein>
    <submittedName>
        <fullName evidence="8">ATPase component of ABC-type multidrug transport system</fullName>
    </submittedName>
</protein>
<evidence type="ECO:0000256" key="6">
    <source>
        <dbReference type="ARBA" id="ARBA00023251"/>
    </source>
</evidence>
<dbReference type="HOGENOM" id="CLU_000604_1_2_11"/>
<proteinExistence type="inferred from homology"/>
<comment type="similarity">
    <text evidence="2">Belongs to the ABC transporter superfamily.</text>
</comment>
<accession>A0A0H3D957</accession>
<dbReference type="Gene3D" id="3.40.50.300">
    <property type="entry name" value="P-loop containing nucleotide triphosphate hydrolases"/>
    <property type="match status" value="1"/>
</dbReference>
<evidence type="ECO:0000256" key="2">
    <source>
        <dbReference type="ARBA" id="ARBA00005417"/>
    </source>
</evidence>
<organism evidence="8 9">
    <name type="scientific">Amycolatopsis mediterranei (strain U-32)</name>
    <dbReference type="NCBI Taxonomy" id="749927"/>
    <lineage>
        <taxon>Bacteria</taxon>
        <taxon>Bacillati</taxon>
        <taxon>Actinomycetota</taxon>
        <taxon>Actinomycetes</taxon>
        <taxon>Pseudonocardiales</taxon>
        <taxon>Pseudonocardiaceae</taxon>
        <taxon>Amycolatopsis</taxon>
    </lineage>
</organism>
<dbReference type="PROSITE" id="PS00211">
    <property type="entry name" value="ABC_TRANSPORTER_1"/>
    <property type="match status" value="1"/>
</dbReference>
<reference evidence="8 9" key="1">
    <citation type="journal article" date="2010" name="Cell Res.">
        <title>Complete genome sequence of the rifamycin SV-producing Amycolatopsis mediterranei U32 revealed its genetic characteristics in phylogeny and metabolism.</title>
        <authorList>
            <person name="Zhao W."/>
            <person name="Zhong Y."/>
            <person name="Yuan H."/>
            <person name="Wang J."/>
            <person name="Zheng H."/>
            <person name="Wang Y."/>
            <person name="Cen X."/>
            <person name="Xu F."/>
            <person name="Bai J."/>
            <person name="Han X."/>
            <person name="Lu G."/>
            <person name="Zhu Y."/>
            <person name="Shao Z."/>
            <person name="Yan H."/>
            <person name="Li C."/>
            <person name="Peng N."/>
            <person name="Zhang Z."/>
            <person name="Zhang Y."/>
            <person name="Lin W."/>
            <person name="Fan Y."/>
            <person name="Qin Z."/>
            <person name="Hu Y."/>
            <person name="Zhu B."/>
            <person name="Wang S."/>
            <person name="Ding X."/>
            <person name="Zhao G.P."/>
        </authorList>
    </citation>
    <scope>NUCLEOTIDE SEQUENCE [LARGE SCALE GENOMIC DNA]</scope>
    <source>
        <strain evidence="9">U-32</strain>
    </source>
</reference>
<comment type="subcellular location">
    <subcellularLocation>
        <location evidence="1">Cell membrane</location>
        <topology evidence="1">Peripheral membrane protein</topology>
    </subcellularLocation>
</comment>
<dbReference type="SMART" id="SM00382">
    <property type="entry name" value="AAA"/>
    <property type="match status" value="1"/>
</dbReference>
<dbReference type="InterPro" id="IPR027417">
    <property type="entry name" value="P-loop_NTPase"/>
</dbReference>
<dbReference type="PANTHER" id="PTHR42711:SF5">
    <property type="entry name" value="ABC TRANSPORTER ATP-BINDING PROTEIN NATA"/>
    <property type="match status" value="1"/>
</dbReference>
<gene>
    <name evidence="8" type="ordered locus">AMED_5416</name>
</gene>
<evidence type="ECO:0000259" key="7">
    <source>
        <dbReference type="PROSITE" id="PS50893"/>
    </source>
</evidence>
<feature type="domain" description="ABC transporter" evidence="7">
    <location>
        <begin position="21"/>
        <end position="255"/>
    </location>
</feature>
<dbReference type="SUPFAM" id="SSF52540">
    <property type="entry name" value="P-loop containing nucleoside triphosphate hydrolases"/>
    <property type="match status" value="1"/>
</dbReference>
<dbReference type="AlphaFoldDB" id="A0A0H3D957"/>
<dbReference type="KEGG" id="amd:AMED_5416"/>
<dbReference type="EMBL" id="CP002000">
    <property type="protein sequence ID" value="ADJ47176.1"/>
    <property type="molecule type" value="Genomic_DNA"/>
</dbReference>
<evidence type="ECO:0000313" key="9">
    <source>
        <dbReference type="Proteomes" id="UP000000328"/>
    </source>
</evidence>
<keyword evidence="3" id="KW-0813">Transport</keyword>
<dbReference type="PROSITE" id="PS50893">
    <property type="entry name" value="ABC_TRANSPORTER_2"/>
    <property type="match status" value="1"/>
</dbReference>
<dbReference type="InterPro" id="IPR017871">
    <property type="entry name" value="ABC_transporter-like_CS"/>
</dbReference>
<evidence type="ECO:0000256" key="3">
    <source>
        <dbReference type="ARBA" id="ARBA00022448"/>
    </source>
</evidence>
<dbReference type="GO" id="GO:0005886">
    <property type="term" value="C:plasma membrane"/>
    <property type="evidence" value="ECO:0007669"/>
    <property type="project" value="UniProtKB-SubCell"/>
</dbReference>
<dbReference type="GO" id="GO:0046677">
    <property type="term" value="P:response to antibiotic"/>
    <property type="evidence" value="ECO:0007669"/>
    <property type="project" value="UniProtKB-KW"/>
</dbReference>
<keyword evidence="4" id="KW-0547">Nucleotide-binding</keyword>
<dbReference type="InterPro" id="IPR003439">
    <property type="entry name" value="ABC_transporter-like_ATP-bd"/>
</dbReference>
<dbReference type="Pfam" id="PF00005">
    <property type="entry name" value="ABC_tran"/>
    <property type="match status" value="1"/>
</dbReference>
<name>A0A0H3D957_AMYMU</name>
<dbReference type="PATRIC" id="fig|749927.5.peg.5614"/>
<sequence length="326" mass="34894">MMAGLRTPARPVVAGRTASVVTATGLRKVYPAKRGPVEAVAGIDLDVRAGEFFGLLGPNGAGKSTTIGMLTTLVRPTAGSVRIAGFDTAREPVQVRRRISLVSQTNSVDRELTVEENLRYRARYWGGTRAAARRRADELLEQFGLGDRRGAMFYQLSGGQLRRMMIARALVQRPEILFLDEPTAGIDPHSRVNVWDVLGELHASGQTIVLTTHNIEEAERFCHRAAIIDGGRVLVCDEVSALIASAGGVSLVTATYDGPVSGMDFGSLPVVRDGVSVRVSTPETDGLIAELVDLGAAAGRRLLDVTTARPSLESAFLSLTGRAYRA</sequence>
<evidence type="ECO:0000256" key="4">
    <source>
        <dbReference type="ARBA" id="ARBA00022741"/>
    </source>
</evidence>
<dbReference type="GO" id="GO:0016887">
    <property type="term" value="F:ATP hydrolysis activity"/>
    <property type="evidence" value="ECO:0007669"/>
    <property type="project" value="InterPro"/>
</dbReference>
<dbReference type="PANTHER" id="PTHR42711">
    <property type="entry name" value="ABC TRANSPORTER ATP-BINDING PROTEIN"/>
    <property type="match status" value="1"/>
</dbReference>
<dbReference type="InterPro" id="IPR050763">
    <property type="entry name" value="ABC_transporter_ATP-binding"/>
</dbReference>
<dbReference type="eggNOG" id="COG1131">
    <property type="taxonomic scope" value="Bacteria"/>
</dbReference>
<evidence type="ECO:0000256" key="1">
    <source>
        <dbReference type="ARBA" id="ARBA00004202"/>
    </source>
</evidence>
<dbReference type="Proteomes" id="UP000000328">
    <property type="component" value="Chromosome"/>
</dbReference>
<dbReference type="GO" id="GO:0005524">
    <property type="term" value="F:ATP binding"/>
    <property type="evidence" value="ECO:0007669"/>
    <property type="project" value="UniProtKB-KW"/>
</dbReference>
<evidence type="ECO:0000313" key="8">
    <source>
        <dbReference type="EMBL" id="ADJ47176.1"/>
    </source>
</evidence>
<evidence type="ECO:0000256" key="5">
    <source>
        <dbReference type="ARBA" id="ARBA00022840"/>
    </source>
</evidence>